<comment type="caution">
    <text evidence="1">The sequence shown here is derived from an EMBL/GenBank/DDBJ whole genome shotgun (WGS) entry which is preliminary data.</text>
</comment>
<proteinExistence type="predicted"/>
<dbReference type="GO" id="GO:0006635">
    <property type="term" value="P:fatty acid beta-oxidation"/>
    <property type="evidence" value="ECO:0007669"/>
    <property type="project" value="TreeGrafter"/>
</dbReference>
<dbReference type="InterPro" id="IPR001753">
    <property type="entry name" value="Enoyl-CoA_hydra/iso"/>
</dbReference>
<dbReference type="PANTHER" id="PTHR11941:SF133">
    <property type="entry name" value="1,2-EPOXYPHENYLACETYL-COA ISOMERASE"/>
    <property type="match status" value="1"/>
</dbReference>
<dbReference type="Proteomes" id="UP000322077">
    <property type="component" value="Unassembled WGS sequence"/>
</dbReference>
<dbReference type="InterPro" id="IPR029045">
    <property type="entry name" value="ClpP/crotonase-like_dom_sf"/>
</dbReference>
<organism evidence="1 2">
    <name type="scientific">Sphingomonas montanisoli</name>
    <dbReference type="NCBI Taxonomy" id="2606412"/>
    <lineage>
        <taxon>Bacteria</taxon>
        <taxon>Pseudomonadati</taxon>
        <taxon>Pseudomonadota</taxon>
        <taxon>Alphaproteobacteria</taxon>
        <taxon>Sphingomonadales</taxon>
        <taxon>Sphingomonadaceae</taxon>
        <taxon>Sphingomonas</taxon>
    </lineage>
</organism>
<dbReference type="AlphaFoldDB" id="A0A5D9BZ65"/>
<dbReference type="Gene3D" id="3.90.226.10">
    <property type="entry name" value="2-enoyl-CoA Hydratase, Chain A, domain 1"/>
    <property type="match status" value="1"/>
</dbReference>
<dbReference type="CDD" id="cd06558">
    <property type="entry name" value="crotonase-like"/>
    <property type="match status" value="1"/>
</dbReference>
<gene>
    <name evidence="1" type="ORF">FYJ91_19075</name>
</gene>
<evidence type="ECO:0000313" key="2">
    <source>
        <dbReference type="Proteomes" id="UP000322077"/>
    </source>
</evidence>
<name>A0A5D9BZ65_9SPHN</name>
<dbReference type="Pfam" id="PF00378">
    <property type="entry name" value="ECH_1"/>
    <property type="match status" value="1"/>
</dbReference>
<reference evidence="1 2" key="1">
    <citation type="submission" date="2019-08" db="EMBL/GenBank/DDBJ databases">
        <authorList>
            <person name="Wang G."/>
            <person name="Xu Z."/>
        </authorList>
    </citation>
    <scope>NUCLEOTIDE SEQUENCE [LARGE SCALE GENOMIC DNA]</scope>
    <source>
        <strain evidence="1 2">ZX</strain>
    </source>
</reference>
<dbReference type="GO" id="GO:0003824">
    <property type="term" value="F:catalytic activity"/>
    <property type="evidence" value="ECO:0007669"/>
    <property type="project" value="UniProtKB-ARBA"/>
</dbReference>
<accession>A0A5D9BZ65</accession>
<protein>
    <submittedName>
        <fullName evidence="1">Enoyl-CoA hydratase</fullName>
    </submittedName>
</protein>
<sequence length="324" mass="34588">MRADVLVHAAEATDRRAQRFADEGFSELHRESLPFRFEITLYTKPTRGKVGYRRACLADVLIETVEDRVATLTLNRPDSLNALDTGLMRELLAAVRRVSEDDKIGAVVLTGAGKGFCAGGDVKAIGKASADRVAGTAPKVSTTESRVRWLRRSVEASRILHEMPKPTIAMINGACAGAGLSLAAACDFRFAGTGAKFRAAFTTGGMPGDYGGSWLWTHILGPSKARQLYLIDEKRSAEQALGFGLVDRVYDDAELVEQTMAVARILAALPGQGVAYAKANLNAALTEGFAASLDRESLNMMLARNALVEARKAAEAAKAAEASA</sequence>
<dbReference type="SUPFAM" id="SSF52096">
    <property type="entry name" value="ClpP/crotonase"/>
    <property type="match status" value="1"/>
</dbReference>
<dbReference type="PANTHER" id="PTHR11941">
    <property type="entry name" value="ENOYL-COA HYDRATASE-RELATED"/>
    <property type="match status" value="1"/>
</dbReference>
<keyword evidence="2" id="KW-1185">Reference proteome</keyword>
<dbReference type="EMBL" id="VTOU01000005">
    <property type="protein sequence ID" value="TZG24714.1"/>
    <property type="molecule type" value="Genomic_DNA"/>
</dbReference>
<evidence type="ECO:0000313" key="1">
    <source>
        <dbReference type="EMBL" id="TZG24714.1"/>
    </source>
</evidence>